<dbReference type="Pfam" id="PF00356">
    <property type="entry name" value="LacI"/>
    <property type="match status" value="1"/>
</dbReference>
<dbReference type="eggNOG" id="COG1609">
    <property type="taxonomic scope" value="Bacteria"/>
</dbReference>
<keyword evidence="7" id="KW-1185">Reference proteome</keyword>
<reference evidence="7" key="2">
    <citation type="submission" date="2011-02" db="EMBL/GenBank/DDBJ databases">
        <title>The complete genome of Pedobacter saltans DSM 12145.</title>
        <authorList>
            <consortium name="US DOE Joint Genome Institute (JGI-PGF)"/>
            <person name="Lucas S."/>
            <person name="Copeland A."/>
            <person name="Lapidus A."/>
            <person name="Bruce D."/>
            <person name="Goodwin L."/>
            <person name="Pitluck S."/>
            <person name="Kyrpides N."/>
            <person name="Mavromatis K."/>
            <person name="Pagani I."/>
            <person name="Ivanova N."/>
            <person name="Ovchinnikova G."/>
            <person name="Lu M."/>
            <person name="Detter J.C."/>
            <person name="Han C."/>
            <person name="Land M."/>
            <person name="Hauser L."/>
            <person name="Markowitz V."/>
            <person name="Cheng J.-F."/>
            <person name="Hugenholtz P."/>
            <person name="Woyke T."/>
            <person name="Wu D."/>
            <person name="Tindall B."/>
            <person name="Pomrenke H.G."/>
            <person name="Brambilla E."/>
            <person name="Klenk H.-P."/>
            <person name="Eisen J.A."/>
        </authorList>
    </citation>
    <scope>NUCLEOTIDE SEQUENCE [LARGE SCALE GENOMIC DNA]</scope>
    <source>
        <strain evidence="7">ATCC 51119 / DSM 12145 / JCM 21818 / LMG 10337 / NBRC 100064 / NCIMB 13643</strain>
    </source>
</reference>
<feature type="domain" description="HTH lacI-type" evidence="4">
    <location>
        <begin position="4"/>
        <end position="58"/>
    </location>
</feature>
<dbReference type="Gene3D" id="3.40.50.2300">
    <property type="match status" value="2"/>
</dbReference>
<evidence type="ECO:0000313" key="6">
    <source>
        <dbReference type="EMBL" id="ADY51141.1"/>
    </source>
</evidence>
<dbReference type="InterPro" id="IPR001387">
    <property type="entry name" value="Cro/C1-type_HTH"/>
</dbReference>
<dbReference type="AlphaFoldDB" id="F0S7B6"/>
<dbReference type="SUPFAM" id="SSF53822">
    <property type="entry name" value="Periplasmic binding protein-like I"/>
    <property type="match status" value="1"/>
</dbReference>
<protein>
    <submittedName>
        <fullName evidence="6">Transcriptional regulator, LacI family</fullName>
    </submittedName>
</protein>
<reference evidence="6 7" key="1">
    <citation type="journal article" date="2011" name="Stand. Genomic Sci.">
        <title>Complete genome sequence of the gliding, heparinolytic Pedobacter saltans type strain (113).</title>
        <authorList>
            <person name="Liolios K."/>
            <person name="Sikorski J."/>
            <person name="Lu M."/>
            <person name="Nolan M."/>
            <person name="Lapidus A."/>
            <person name="Lucas S."/>
            <person name="Hammon N."/>
            <person name="Deshpande S."/>
            <person name="Cheng J.F."/>
            <person name="Tapia R."/>
            <person name="Han C."/>
            <person name="Goodwin L."/>
            <person name="Pitluck S."/>
            <person name="Huntemann M."/>
            <person name="Ivanova N."/>
            <person name="Pagani I."/>
            <person name="Mavromatis K."/>
            <person name="Ovchinikova G."/>
            <person name="Pati A."/>
            <person name="Chen A."/>
            <person name="Palaniappan K."/>
            <person name="Land M."/>
            <person name="Hauser L."/>
            <person name="Brambilla E.M."/>
            <person name="Kotsyurbenko O."/>
            <person name="Rohde M."/>
            <person name="Tindall B.J."/>
            <person name="Abt B."/>
            <person name="Goker M."/>
            <person name="Detter J.C."/>
            <person name="Woyke T."/>
            <person name="Bristow J."/>
            <person name="Eisen J.A."/>
            <person name="Markowitz V."/>
            <person name="Hugenholtz P."/>
            <person name="Klenk H.P."/>
            <person name="Kyrpides N.C."/>
        </authorList>
    </citation>
    <scope>NUCLEOTIDE SEQUENCE [LARGE SCALE GENOMIC DNA]</scope>
    <source>
        <strain evidence="7">ATCC 51119 / DSM 12145 / JCM 21818 / LMG 10337 / NBRC 100064 / NCIMB 13643</strain>
    </source>
</reference>
<dbReference type="RefSeq" id="WP_013631644.1">
    <property type="nucleotide sequence ID" value="NC_015177.1"/>
</dbReference>
<dbReference type="Proteomes" id="UP000000310">
    <property type="component" value="Chromosome"/>
</dbReference>
<evidence type="ECO:0000259" key="4">
    <source>
        <dbReference type="PROSITE" id="PS50932"/>
    </source>
</evidence>
<dbReference type="PROSITE" id="PS50943">
    <property type="entry name" value="HTH_CROC1"/>
    <property type="match status" value="1"/>
</dbReference>
<dbReference type="InterPro" id="IPR001761">
    <property type="entry name" value="Peripla_BP/Lac1_sug-bd_dom"/>
</dbReference>
<dbReference type="EMBL" id="CP002545">
    <property type="protein sequence ID" value="ADY51141.1"/>
    <property type="molecule type" value="Genomic_DNA"/>
</dbReference>
<dbReference type="SUPFAM" id="SSF47413">
    <property type="entry name" value="lambda repressor-like DNA-binding domains"/>
    <property type="match status" value="1"/>
</dbReference>
<accession>F0S7B6</accession>
<organism evidence="6 7">
    <name type="scientific">Pseudopedobacter saltans (strain ATCC 51119 / DSM 12145 / JCM 21818 / CCUG 39354 / LMG 10337 / NBRC 100064 / NCIMB 13643)</name>
    <name type="common">Pedobacter saltans</name>
    <dbReference type="NCBI Taxonomy" id="762903"/>
    <lineage>
        <taxon>Bacteria</taxon>
        <taxon>Pseudomonadati</taxon>
        <taxon>Bacteroidota</taxon>
        <taxon>Sphingobacteriia</taxon>
        <taxon>Sphingobacteriales</taxon>
        <taxon>Sphingobacteriaceae</taxon>
        <taxon>Pseudopedobacter</taxon>
    </lineage>
</organism>
<dbReference type="InterPro" id="IPR000843">
    <property type="entry name" value="HTH_LacI"/>
</dbReference>
<keyword evidence="3" id="KW-0804">Transcription</keyword>
<evidence type="ECO:0000313" key="7">
    <source>
        <dbReference type="Proteomes" id="UP000000310"/>
    </source>
</evidence>
<dbReference type="PANTHER" id="PTHR30146">
    <property type="entry name" value="LACI-RELATED TRANSCRIPTIONAL REPRESSOR"/>
    <property type="match status" value="1"/>
</dbReference>
<dbReference type="GO" id="GO:0000976">
    <property type="term" value="F:transcription cis-regulatory region binding"/>
    <property type="evidence" value="ECO:0007669"/>
    <property type="project" value="TreeGrafter"/>
</dbReference>
<dbReference type="SMART" id="SM00354">
    <property type="entry name" value="HTH_LACI"/>
    <property type="match status" value="1"/>
</dbReference>
<keyword evidence="1" id="KW-0805">Transcription regulation</keyword>
<keyword evidence="2" id="KW-0238">DNA-binding</keyword>
<dbReference type="STRING" id="762903.Pedsa_0562"/>
<sequence length="333" mass="37338">MQNITLKKLAEILGLSVPTVSRALNDSYEISEETKEKVRELAKKLNYQPNPFAASLRKNKSKTIGLVVPELSNYFFTQITTGVEKICNEHDYHLIICSSNESAEKEASIIYNLTSGKVDGILLSTAAEANNTEHINRILQKKIPLVQFDRVIENLPVSSVTSNDFGSAYEATIKLLDDGNRKIAFLKYRNELTNIEKRLNGYLQALDEKGFADKALIVDMSYDEETNIQEIKKLITEKKPEVIFCSVSLLATNTYDVCKDLGLAIPEDIKVIAYSNTPTARHLNPPLSTISKSAFEMGVKATELLFEQIRQKGEPEIKKLHVGSKVTYRESSE</sequence>
<evidence type="ECO:0000256" key="3">
    <source>
        <dbReference type="ARBA" id="ARBA00023163"/>
    </source>
</evidence>
<feature type="domain" description="HTH cro/C1-type" evidence="5">
    <location>
        <begin position="2"/>
        <end position="52"/>
    </location>
</feature>
<dbReference type="CDD" id="cd06267">
    <property type="entry name" value="PBP1_LacI_sugar_binding-like"/>
    <property type="match status" value="1"/>
</dbReference>
<dbReference type="OrthoDB" id="9803256at2"/>
<evidence type="ECO:0000256" key="1">
    <source>
        <dbReference type="ARBA" id="ARBA00023015"/>
    </source>
</evidence>
<evidence type="ECO:0000259" key="5">
    <source>
        <dbReference type="PROSITE" id="PS50943"/>
    </source>
</evidence>
<dbReference type="Pfam" id="PF00532">
    <property type="entry name" value="Peripla_BP_1"/>
    <property type="match status" value="1"/>
</dbReference>
<evidence type="ECO:0000256" key="2">
    <source>
        <dbReference type="ARBA" id="ARBA00023125"/>
    </source>
</evidence>
<dbReference type="PROSITE" id="PS50932">
    <property type="entry name" value="HTH_LACI_2"/>
    <property type="match status" value="1"/>
</dbReference>
<dbReference type="KEGG" id="psn:Pedsa_0562"/>
<dbReference type="CDD" id="cd01392">
    <property type="entry name" value="HTH_LacI"/>
    <property type="match status" value="1"/>
</dbReference>
<dbReference type="HOGENOM" id="CLU_037628_6_0_10"/>
<dbReference type="InterPro" id="IPR010982">
    <property type="entry name" value="Lambda_DNA-bd_dom_sf"/>
</dbReference>
<proteinExistence type="predicted"/>
<dbReference type="Gene3D" id="1.10.260.40">
    <property type="entry name" value="lambda repressor-like DNA-binding domains"/>
    <property type="match status" value="1"/>
</dbReference>
<dbReference type="GO" id="GO:0003700">
    <property type="term" value="F:DNA-binding transcription factor activity"/>
    <property type="evidence" value="ECO:0007669"/>
    <property type="project" value="TreeGrafter"/>
</dbReference>
<dbReference type="InterPro" id="IPR028082">
    <property type="entry name" value="Peripla_BP_I"/>
</dbReference>
<name>F0S7B6_PSESL</name>
<gene>
    <name evidence="6" type="ordered locus">Pedsa_0562</name>
</gene>
<dbReference type="PANTHER" id="PTHR30146:SF109">
    <property type="entry name" value="HTH-TYPE TRANSCRIPTIONAL REGULATOR GALS"/>
    <property type="match status" value="1"/>
</dbReference>